<keyword evidence="3" id="KW-1185">Reference proteome</keyword>
<dbReference type="SUPFAM" id="SSF51182">
    <property type="entry name" value="RmlC-like cupins"/>
    <property type="match status" value="1"/>
</dbReference>
<evidence type="ECO:0000313" key="3">
    <source>
        <dbReference type="Proteomes" id="UP000184144"/>
    </source>
</evidence>
<dbReference type="InterPro" id="IPR041916">
    <property type="entry name" value="Anti_sigma_zinc_sf"/>
</dbReference>
<dbReference type="RefSeq" id="WP_073145714.1">
    <property type="nucleotide sequence ID" value="NZ_FQUV01000008.1"/>
</dbReference>
<protein>
    <submittedName>
        <fullName evidence="2">Anti-ECFsigma factor, ChrR</fullName>
    </submittedName>
</protein>
<dbReference type="InterPro" id="IPR012807">
    <property type="entry name" value="Anti-sigma_ChrR"/>
</dbReference>
<organism evidence="2 3">
    <name type="scientific">Litoreibacter ascidiaceicola</name>
    <dbReference type="NCBI Taxonomy" id="1486859"/>
    <lineage>
        <taxon>Bacteria</taxon>
        <taxon>Pseudomonadati</taxon>
        <taxon>Pseudomonadota</taxon>
        <taxon>Alphaproteobacteria</taxon>
        <taxon>Rhodobacterales</taxon>
        <taxon>Roseobacteraceae</taxon>
        <taxon>Litoreibacter</taxon>
    </lineage>
</organism>
<dbReference type="OrthoDB" id="2988517at2"/>
<dbReference type="InterPro" id="IPR025979">
    <property type="entry name" value="ChrR-like_cupin_dom"/>
</dbReference>
<dbReference type="AlphaFoldDB" id="A0A1M5D564"/>
<proteinExistence type="predicted"/>
<sequence length="218" mass="23378">MENIKHHINDGLLISYAAGTLSEAFSLVVATHVSMCDACRVRLEAFEAVGGAILSDTSESDSTRDVDVDLIATLALIDAGEKAPIRIHHTKPGLFPSALQSYVGGDLDSVKWRSVGMGVRQAILPTSKDASVRLLHIPAGCAVPDHGHRGTELTLVLQGAFRDEFDRFGPGDLEIATEEDEHTPVAEAGVDCICLAATDAPLRFRGLVQRIAQPFLRI</sequence>
<dbReference type="Gene3D" id="1.10.10.1320">
    <property type="entry name" value="Anti-sigma factor, zinc-finger domain"/>
    <property type="match status" value="1"/>
</dbReference>
<dbReference type="InterPro" id="IPR014710">
    <property type="entry name" value="RmlC-like_jellyroll"/>
</dbReference>
<dbReference type="EMBL" id="FQUV01000008">
    <property type="protein sequence ID" value="SHF62128.1"/>
    <property type="molecule type" value="Genomic_DNA"/>
</dbReference>
<dbReference type="Gene3D" id="2.60.120.10">
    <property type="entry name" value="Jelly Rolls"/>
    <property type="match status" value="1"/>
</dbReference>
<dbReference type="InterPro" id="IPR011051">
    <property type="entry name" value="RmlC_Cupin_sf"/>
</dbReference>
<accession>A0A1M5D564</accession>
<dbReference type="Pfam" id="PF12973">
    <property type="entry name" value="Cupin_7"/>
    <property type="match status" value="1"/>
</dbReference>
<dbReference type="CDD" id="cd20301">
    <property type="entry name" value="cupin_ChrR"/>
    <property type="match status" value="1"/>
</dbReference>
<name>A0A1M5D564_9RHOB</name>
<gene>
    <name evidence="2" type="ORF">SAMN05444273_10898</name>
</gene>
<dbReference type="Proteomes" id="UP000184144">
    <property type="component" value="Unassembled WGS sequence"/>
</dbReference>
<evidence type="ECO:0000313" key="2">
    <source>
        <dbReference type="EMBL" id="SHF62128.1"/>
    </source>
</evidence>
<reference evidence="3" key="1">
    <citation type="submission" date="2016-11" db="EMBL/GenBank/DDBJ databases">
        <authorList>
            <person name="Varghese N."/>
            <person name="Submissions S."/>
        </authorList>
    </citation>
    <scope>NUCLEOTIDE SEQUENCE [LARGE SCALE GENOMIC DNA]</scope>
    <source>
        <strain evidence="3">DSM 100566</strain>
    </source>
</reference>
<dbReference type="NCBIfam" id="TIGR02451">
    <property type="entry name" value="anti_sig_ChrR"/>
    <property type="match status" value="1"/>
</dbReference>
<evidence type="ECO:0000259" key="1">
    <source>
        <dbReference type="Pfam" id="PF12973"/>
    </source>
</evidence>
<dbReference type="STRING" id="1486859.SAMN05444273_10898"/>
<feature type="domain" description="ChrR-like cupin" evidence="1">
    <location>
        <begin position="106"/>
        <end position="197"/>
    </location>
</feature>